<protein>
    <recommendedName>
        <fullName evidence="3">Helix-turn-helix domain-containing protein</fullName>
    </recommendedName>
</protein>
<accession>B0MKY2</accession>
<sequence length="68" mass="7812">MASIKTQVRNWDFLPVMLSQEYLAGLMGITIPEVTRYCRLGKIPGAKKVGKYWFVEKSVLRNYMEGQA</sequence>
<dbReference type="Proteomes" id="UP000005326">
    <property type="component" value="Unassembled WGS sequence"/>
</dbReference>
<name>B0MKY2_9FIRM</name>
<evidence type="ECO:0008006" key="3">
    <source>
        <dbReference type="Google" id="ProtNLM"/>
    </source>
</evidence>
<comment type="caution">
    <text evidence="1">The sequence shown here is derived from an EMBL/GenBank/DDBJ whole genome shotgun (WGS) entry which is preliminary data.</text>
</comment>
<reference evidence="1" key="2">
    <citation type="submission" date="2014-06" db="EMBL/GenBank/DDBJ databases">
        <title>Draft genome sequence of Eubacterium siraeum (DSM 15702).</title>
        <authorList>
            <person name="Sudarsanam P."/>
            <person name="Ley R."/>
            <person name="Guruge J."/>
            <person name="Turnbaugh P.J."/>
            <person name="Mahowald M."/>
            <person name="Liep D."/>
            <person name="Gordon J."/>
        </authorList>
    </citation>
    <scope>NUCLEOTIDE SEQUENCE</scope>
    <source>
        <strain evidence="1">DSM 15702</strain>
    </source>
</reference>
<reference evidence="1" key="1">
    <citation type="submission" date="2007-10" db="EMBL/GenBank/DDBJ databases">
        <authorList>
            <person name="Fulton L."/>
            <person name="Clifton S."/>
            <person name="Fulton B."/>
            <person name="Xu J."/>
            <person name="Minx P."/>
            <person name="Pepin K.H."/>
            <person name="Johnson M."/>
            <person name="Thiruvilangam P."/>
            <person name="Bhonagiri V."/>
            <person name="Nash W.E."/>
            <person name="Mardis E.R."/>
            <person name="Wilson R.K."/>
        </authorList>
    </citation>
    <scope>NUCLEOTIDE SEQUENCE [LARGE SCALE GENOMIC DNA]</scope>
    <source>
        <strain evidence="1">DSM 15702</strain>
    </source>
</reference>
<organism evidence="1 2">
    <name type="scientific">[Eubacterium] siraeum DSM 15702</name>
    <dbReference type="NCBI Taxonomy" id="428128"/>
    <lineage>
        <taxon>Bacteria</taxon>
        <taxon>Bacillati</taxon>
        <taxon>Bacillota</taxon>
        <taxon>Clostridia</taxon>
        <taxon>Eubacteriales</taxon>
        <taxon>Oscillospiraceae</taxon>
        <taxon>Oscillospiraceae incertae sedis</taxon>
    </lineage>
</organism>
<keyword evidence="2" id="KW-1185">Reference proteome</keyword>
<dbReference type="AlphaFoldDB" id="B0MKY2"/>
<proteinExistence type="predicted"/>
<evidence type="ECO:0000313" key="2">
    <source>
        <dbReference type="Proteomes" id="UP000005326"/>
    </source>
</evidence>
<evidence type="ECO:0000313" key="1">
    <source>
        <dbReference type="EMBL" id="EDS01671.1"/>
    </source>
</evidence>
<dbReference type="EMBL" id="ABCA03000033">
    <property type="protein sequence ID" value="EDS01671.1"/>
    <property type="molecule type" value="Genomic_DNA"/>
</dbReference>
<gene>
    <name evidence="1" type="ORF">EUBSIR_00469</name>
</gene>